<dbReference type="MGI" id="MGI:3704291">
    <property type="gene designation" value="B230322F03Rik"/>
</dbReference>
<organism evidence="2">
    <name type="scientific">Mus musculus</name>
    <name type="common">Mouse</name>
    <dbReference type="NCBI Taxonomy" id="10090"/>
    <lineage>
        <taxon>Eukaryota</taxon>
        <taxon>Metazoa</taxon>
        <taxon>Chordata</taxon>
        <taxon>Craniata</taxon>
        <taxon>Vertebrata</taxon>
        <taxon>Euteleostomi</taxon>
        <taxon>Mammalia</taxon>
        <taxon>Eutheria</taxon>
        <taxon>Euarchontoglires</taxon>
        <taxon>Glires</taxon>
        <taxon>Rodentia</taxon>
        <taxon>Myomorpha</taxon>
        <taxon>Muroidea</taxon>
        <taxon>Muridae</taxon>
        <taxon>Murinae</taxon>
        <taxon>Mus</taxon>
        <taxon>Mus</taxon>
    </lineage>
</organism>
<evidence type="ECO:0000256" key="1">
    <source>
        <dbReference type="SAM" id="MobiDB-lite"/>
    </source>
</evidence>
<reference evidence="2" key="1">
    <citation type="journal article" date="1999" name="Methods Enzymol.">
        <title>High-efficiency full-length cDNA cloning.</title>
        <authorList>
            <person name="Carninci P."/>
            <person name="Hayashizaki Y."/>
        </authorList>
    </citation>
    <scope>NUCLEOTIDE SEQUENCE</scope>
    <source>
        <strain evidence="2">C57BL/6J</strain>
        <tissue evidence="2">Corpora quadrigemina</tissue>
    </source>
</reference>
<feature type="compositionally biased region" description="Gly residues" evidence="1">
    <location>
        <begin position="24"/>
        <end position="33"/>
    </location>
</feature>
<evidence type="ECO:0000313" key="2">
    <source>
        <dbReference type="EMBL" id="BAC32527.1"/>
    </source>
</evidence>
<reference evidence="2" key="4">
    <citation type="journal article" date="2001" name="Nature">
        <title>Functional annotation of a full-length mouse cDNA collection.</title>
        <authorList>
            <consortium name="The RIKEN Genome Exploration Research Group Phase II Team and the FANTOM Consortium"/>
        </authorList>
    </citation>
    <scope>NUCLEOTIDE SEQUENCE</scope>
    <source>
        <strain evidence="2">C57BL/6J</strain>
        <tissue evidence="2">Corpora quadrigemina</tissue>
    </source>
</reference>
<dbReference type="AGR" id="MGI:3704291"/>
<feature type="region of interest" description="Disordered" evidence="1">
    <location>
        <begin position="1"/>
        <end position="68"/>
    </location>
</feature>
<reference evidence="2" key="7">
    <citation type="journal article" date="2005" name="Science">
        <title>The Transcriptional Landscape of the Mammalian Genome.</title>
        <authorList>
            <consortium name="The FANTOM Consortium"/>
            <consortium name="Riken Genome Exploration Research Group and Genome Science Group (Genome Network Project Core Group)"/>
        </authorList>
    </citation>
    <scope>NUCLEOTIDE SEQUENCE</scope>
    <source>
        <strain evidence="2">C57BL/6J</strain>
        <tissue evidence="2">Corpora quadrigemina</tissue>
    </source>
</reference>
<feature type="compositionally biased region" description="Low complexity" evidence="1">
    <location>
        <begin position="1"/>
        <end position="18"/>
    </location>
</feature>
<reference evidence="2" key="6">
    <citation type="journal article" date="2002" name="Nature">
        <title>Analysis of the mouse transcriptome based on functional annotation of 60,770 full-length cDNAs.</title>
        <authorList>
            <consortium name="The FANTOM Consortium and the RIKEN Genome Exploration Research Group Phase I and II Team"/>
        </authorList>
    </citation>
    <scope>NUCLEOTIDE SEQUENCE</scope>
    <source>
        <strain evidence="2">C57BL/6J</strain>
        <tissue evidence="2">Corpora quadrigemina</tissue>
    </source>
</reference>
<evidence type="ECO:0000313" key="3">
    <source>
        <dbReference type="MGI" id="MGI:3704291"/>
    </source>
</evidence>
<protein>
    <submittedName>
        <fullName evidence="2">Uncharacterized protein</fullName>
    </submittedName>
</protein>
<reference evidence="2" key="5">
    <citation type="submission" date="2001-07" db="EMBL/GenBank/DDBJ databases">
        <authorList>
            <person name="Adachi J."/>
            <person name="Aizawa K."/>
            <person name="Akimura T."/>
            <person name="Arakawa T."/>
            <person name="Bono H."/>
            <person name="Carninci P."/>
            <person name="Fukuda S."/>
            <person name="Furuno M."/>
            <person name="Hanagaki T."/>
            <person name="Hara A."/>
            <person name="Hashizume W."/>
            <person name="Hayashida K."/>
            <person name="Hayatsu N."/>
            <person name="Hiramoto K."/>
            <person name="Hiraoka T."/>
            <person name="Hirozane T."/>
            <person name="Hori F."/>
            <person name="Imotani K."/>
            <person name="Ishii Y."/>
            <person name="Itoh M."/>
            <person name="Kagawa I."/>
            <person name="Kasukawa T."/>
            <person name="Katoh H."/>
            <person name="Kawai J."/>
            <person name="Kojima Y."/>
            <person name="Kondo S."/>
            <person name="Konno H."/>
            <person name="Kouda M."/>
            <person name="Koya S."/>
            <person name="Kurihara C."/>
            <person name="Matsuyama T."/>
            <person name="Miyazaki A."/>
            <person name="Murata M."/>
            <person name="Nakamura M."/>
            <person name="Nishi K."/>
            <person name="Nomura K."/>
            <person name="Numazaki R."/>
            <person name="Ohno M."/>
            <person name="Ohsato N."/>
            <person name="Okazaki Y."/>
            <person name="Saito R."/>
            <person name="Saitoh H."/>
            <person name="Sakai C."/>
            <person name="Sakai K."/>
            <person name="Sakazume N."/>
            <person name="Sano H."/>
            <person name="Sasaki D."/>
            <person name="Shibata K."/>
            <person name="Shinagawa A."/>
            <person name="Shiraki T."/>
            <person name="Sogabe Y."/>
            <person name="Tagami M."/>
            <person name="Tagawa A."/>
            <person name="Takahashi F."/>
            <person name="Takaku-Akahira S."/>
            <person name="Takeda Y."/>
            <person name="Tanaka T."/>
            <person name="Tomaru A."/>
            <person name="Toya T."/>
            <person name="Yasunishi A."/>
            <person name="Muramatsu M."/>
            <person name="Hayashizaki Y."/>
        </authorList>
    </citation>
    <scope>NUCLEOTIDE SEQUENCE</scope>
    <source>
        <strain evidence="2">C57BL/6J</strain>
        <tissue evidence="2">Corpora quadrigemina</tissue>
    </source>
</reference>
<accession>Q8BR17</accession>
<dbReference type="AlphaFoldDB" id="Q8BR17"/>
<reference evidence="2" key="3">
    <citation type="journal article" date="2000" name="Genome Res.">
        <title>RIKEN integrated sequence analysis (RISA) system--384-format sequencing pipeline with 384 multicapillary sequencer.</title>
        <authorList>
            <person name="Shibata K."/>
            <person name="Itoh M."/>
            <person name="Aizawa K."/>
            <person name="Nagaoka S."/>
            <person name="Sasaki N."/>
            <person name="Carninci P."/>
            <person name="Konno H."/>
            <person name="Akiyama J."/>
            <person name="Nishi K."/>
            <person name="Kitsunai T."/>
            <person name="Tashiro H."/>
            <person name="Itoh M."/>
            <person name="Sumi N."/>
            <person name="Ishii Y."/>
            <person name="Nakamura S."/>
            <person name="Hazama M."/>
            <person name="Nishine T."/>
            <person name="Harada A."/>
            <person name="Yamamoto R."/>
            <person name="Matsumoto H."/>
            <person name="Sakaguchi S."/>
            <person name="Ikegami T."/>
            <person name="Kashiwagi K."/>
            <person name="Fujiwake S."/>
            <person name="Inoue K."/>
            <person name="Togawa Y."/>
            <person name="Izawa M."/>
            <person name="Ohara E."/>
            <person name="Watahiki M."/>
            <person name="Yoneda Y."/>
            <person name="Ishikawa T."/>
            <person name="Ozawa K."/>
            <person name="Tanaka T."/>
            <person name="Matsuura S."/>
            <person name="Kawai J."/>
            <person name="Okazaki Y."/>
            <person name="Muramatsu M."/>
            <person name="Inoue Y."/>
            <person name="Kira A."/>
            <person name="Hayashizaki Y."/>
        </authorList>
    </citation>
    <scope>NUCLEOTIDE SEQUENCE</scope>
    <source>
        <strain evidence="2">C57BL/6J</strain>
        <tissue evidence="2">Corpora quadrigemina</tissue>
    </source>
</reference>
<dbReference type="EMBL" id="AK045908">
    <property type="protein sequence ID" value="BAC32527.1"/>
    <property type="molecule type" value="mRNA"/>
</dbReference>
<name>Q8BR17_MOUSE</name>
<reference evidence="2" key="2">
    <citation type="journal article" date="2000" name="Genome Res.">
        <title>Normalization and subtraction of cap-trapper-selected cDNAs to prepare full-length cDNA libraries for rapid discovery of new genes.</title>
        <authorList>
            <person name="Carninci P."/>
            <person name="Shibata Y."/>
            <person name="Hayatsu N."/>
            <person name="Sugahara Y."/>
            <person name="Shibata K."/>
            <person name="Itoh M."/>
            <person name="Konno H."/>
            <person name="Okazaki Y."/>
            <person name="Muramatsu M."/>
            <person name="Hayashizaki Y."/>
        </authorList>
    </citation>
    <scope>NUCLEOTIDE SEQUENCE</scope>
    <source>
        <strain evidence="2">C57BL/6J</strain>
        <tissue evidence="2">Corpora quadrigemina</tissue>
    </source>
</reference>
<gene>
    <name evidence="3" type="primary">B230322F03Rik</name>
    <name evidence="3" type="synonym">D7Rp2e</name>
    <name evidence="3" type="synonym">Nudt19</name>
</gene>
<sequence>MAQMRSATSSGSAAGSASPWDSPGKGGCRGGSGPRPKRGGVCRGANRRTQSGELSAASSTPPGKTCAPGKKRWFCARWRSSSRKPAGLEWVQPAANITVAARRQLLELLMAGVLQIPLRKWPGRRVVSRSPINVEGLKNPAWRLPEVYLWEERDSRARAPPRMPCASVRVILALSQPCHSCCSHQPASGSTGASVEWKIISSCEPFPLNAND</sequence>
<feature type="compositionally biased region" description="Polar residues" evidence="1">
    <location>
        <begin position="47"/>
        <end position="62"/>
    </location>
</feature>
<proteinExistence type="evidence at transcript level"/>
<reference evidence="2" key="8">
    <citation type="journal article" date="2005" name="Science">
        <title>Antisense Transcription in the Mammalian Transcriptome.</title>
        <authorList>
            <consortium name="RIKEN Genome Exploration Research Group and Genome Science Group (Genome Network Project Core Group) and the FANTOM Consortium"/>
        </authorList>
    </citation>
    <scope>NUCLEOTIDE SEQUENCE</scope>
    <source>
        <strain evidence="2">C57BL/6J</strain>
        <tissue evidence="2">Corpora quadrigemina</tissue>
    </source>
</reference>